<reference evidence="1 2" key="1">
    <citation type="journal article" date="2018" name="J. Allergy Clin. Immunol.">
        <title>High-quality assembly of Dermatophagoides pteronyssinus genome and transcriptome reveals a wide range of novel allergens.</title>
        <authorList>
            <person name="Liu X.Y."/>
            <person name="Yang K.Y."/>
            <person name="Wang M.Q."/>
            <person name="Kwok J.S."/>
            <person name="Zeng X."/>
            <person name="Yang Z."/>
            <person name="Xiao X.J."/>
            <person name="Lau C.P."/>
            <person name="Li Y."/>
            <person name="Huang Z.M."/>
            <person name="Ba J.G."/>
            <person name="Yim A.K."/>
            <person name="Ouyang C.Y."/>
            <person name="Ngai S.M."/>
            <person name="Chan T.F."/>
            <person name="Leung E.L."/>
            <person name="Liu L."/>
            <person name="Liu Z.G."/>
            <person name="Tsui S.K."/>
        </authorList>
    </citation>
    <scope>NUCLEOTIDE SEQUENCE [LARGE SCALE GENOMIC DNA]</scope>
    <source>
        <strain evidence="1">Derp</strain>
    </source>
</reference>
<evidence type="ECO:0000313" key="1">
    <source>
        <dbReference type="EMBL" id="KAH9416657.1"/>
    </source>
</evidence>
<organism evidence="1 2">
    <name type="scientific">Dermatophagoides pteronyssinus</name>
    <name type="common">European house dust mite</name>
    <dbReference type="NCBI Taxonomy" id="6956"/>
    <lineage>
        <taxon>Eukaryota</taxon>
        <taxon>Metazoa</taxon>
        <taxon>Ecdysozoa</taxon>
        <taxon>Arthropoda</taxon>
        <taxon>Chelicerata</taxon>
        <taxon>Arachnida</taxon>
        <taxon>Acari</taxon>
        <taxon>Acariformes</taxon>
        <taxon>Sarcoptiformes</taxon>
        <taxon>Astigmata</taxon>
        <taxon>Psoroptidia</taxon>
        <taxon>Analgoidea</taxon>
        <taxon>Pyroglyphidae</taxon>
        <taxon>Dermatophagoidinae</taxon>
        <taxon>Dermatophagoides</taxon>
    </lineage>
</organism>
<evidence type="ECO:0000313" key="2">
    <source>
        <dbReference type="Proteomes" id="UP000887458"/>
    </source>
</evidence>
<sequence length="123" mass="13870">MKLRMLPPRELKLPHSTENCFWENNQDCKQISGWKFSTKFPCSPCVKPAIKSTGFILPFANILLGRSAYVQVNKPRANGDNINVEIAIEPDDKPINVISFGSPPNRSIFSLTHFRARIISCIP</sequence>
<gene>
    <name evidence="1" type="ORF">DERP_010022</name>
</gene>
<protein>
    <submittedName>
        <fullName evidence="1">Uncharacterized protein</fullName>
    </submittedName>
</protein>
<dbReference type="EMBL" id="NJHN03000090">
    <property type="protein sequence ID" value="KAH9416657.1"/>
    <property type="molecule type" value="Genomic_DNA"/>
</dbReference>
<keyword evidence="2" id="KW-1185">Reference proteome</keyword>
<proteinExistence type="predicted"/>
<comment type="caution">
    <text evidence="1">The sequence shown here is derived from an EMBL/GenBank/DDBJ whole genome shotgun (WGS) entry which is preliminary data.</text>
</comment>
<name>A0ABQ8J2B6_DERPT</name>
<dbReference type="Proteomes" id="UP000887458">
    <property type="component" value="Unassembled WGS sequence"/>
</dbReference>
<accession>A0ABQ8J2B6</accession>
<reference evidence="1 2" key="2">
    <citation type="journal article" date="2022" name="Mol. Biol. Evol.">
        <title>Comparative Genomics Reveals Insights into the Divergent Evolution of Astigmatic Mites and Household Pest Adaptations.</title>
        <authorList>
            <person name="Xiong Q."/>
            <person name="Wan A.T."/>
            <person name="Liu X."/>
            <person name="Fung C.S."/>
            <person name="Xiao X."/>
            <person name="Malainual N."/>
            <person name="Hou J."/>
            <person name="Wang L."/>
            <person name="Wang M."/>
            <person name="Yang K.Y."/>
            <person name="Cui Y."/>
            <person name="Leung E.L."/>
            <person name="Nong W."/>
            <person name="Shin S.K."/>
            <person name="Au S.W."/>
            <person name="Jeong K.Y."/>
            <person name="Chew F.T."/>
            <person name="Hui J.H."/>
            <person name="Leung T.F."/>
            <person name="Tungtrongchitr A."/>
            <person name="Zhong N."/>
            <person name="Liu Z."/>
            <person name="Tsui S.K."/>
        </authorList>
    </citation>
    <scope>NUCLEOTIDE SEQUENCE [LARGE SCALE GENOMIC DNA]</scope>
    <source>
        <strain evidence="1">Derp</strain>
    </source>
</reference>